<dbReference type="InterPro" id="IPR036397">
    <property type="entry name" value="RNaseH_sf"/>
</dbReference>
<evidence type="ECO:0000259" key="1">
    <source>
        <dbReference type="PROSITE" id="PS50994"/>
    </source>
</evidence>
<dbReference type="Proteomes" id="UP001157134">
    <property type="component" value="Unassembled WGS sequence"/>
</dbReference>
<keyword evidence="3" id="KW-1185">Reference proteome</keyword>
<evidence type="ECO:0000313" key="3">
    <source>
        <dbReference type="Proteomes" id="UP001157134"/>
    </source>
</evidence>
<dbReference type="PANTHER" id="PTHR35004">
    <property type="entry name" value="TRANSPOSASE RV3428C-RELATED"/>
    <property type="match status" value="1"/>
</dbReference>
<gene>
    <name evidence="2" type="ORF">tloyanaT_25920</name>
</gene>
<organism evidence="2 3">
    <name type="scientific">Thalassotalea loyana</name>
    <dbReference type="NCBI Taxonomy" id="280483"/>
    <lineage>
        <taxon>Bacteria</taxon>
        <taxon>Pseudomonadati</taxon>
        <taxon>Pseudomonadota</taxon>
        <taxon>Gammaproteobacteria</taxon>
        <taxon>Alteromonadales</taxon>
        <taxon>Colwelliaceae</taxon>
        <taxon>Thalassotalea</taxon>
    </lineage>
</organism>
<dbReference type="SUPFAM" id="SSF53098">
    <property type="entry name" value="Ribonuclease H-like"/>
    <property type="match status" value="1"/>
</dbReference>
<dbReference type="RefSeq" id="WP_284299299.1">
    <property type="nucleotide sequence ID" value="NZ_BSSV01000006.1"/>
</dbReference>
<protein>
    <submittedName>
        <fullName evidence="2">Integrase</fullName>
    </submittedName>
</protein>
<dbReference type="InterPro" id="IPR012337">
    <property type="entry name" value="RNaseH-like_sf"/>
</dbReference>
<dbReference type="PROSITE" id="PS50994">
    <property type="entry name" value="INTEGRASE"/>
    <property type="match status" value="1"/>
</dbReference>
<proteinExistence type="predicted"/>
<reference evidence="2 3" key="1">
    <citation type="submission" date="2023-03" db="EMBL/GenBank/DDBJ databases">
        <title>Thalassotalea loyana LMG 22536T draft genome sequence.</title>
        <authorList>
            <person name="Sawabe T."/>
        </authorList>
    </citation>
    <scope>NUCLEOTIDE SEQUENCE [LARGE SCALE GENOMIC DNA]</scope>
    <source>
        <strain evidence="2 3">LMG 22536</strain>
    </source>
</reference>
<sequence>MIASNTQQQLIEFGNRLKDAKHGTKADILKEAMDFFGWSRDTFYRNLEKLGFDSGRKRRKDAGKTEQNEEALHALAAMTKASARANGKTLMETENAISVLSQNGYEFKSVSTVNRLLRQRNLTAKQLKQDSTHGHFKTEHANQVHMVDPSLCVLYYPPNRKGVKIQSYTTFEEHYKNKPEQLEKIKHLRVWRYVMIDHYSGLIAVRYYECAGESQDILYDFLLWAWGKLSGSPFHGMPHTLYWDKGSANTSKAIKHALGCLTVEAVAHTTHLARAKGAVEKANDIVERSLEGRLLFEPVDSVEHLNQVAVKWQNAFNANKIPNYNALHSRHGLPRTDAWLTIMRPENIHHLRELPSVDYCRYIFTHEPVARTVKGDLEISFVHPMLKKSLRYSLANLHGVHAKQKVLVSPIVIGDEAKVLVRIAQPLGDDIIHEVAPQAFDEMGFRVDSPVFGQGFDTKQDTVLDANQKAMDRVAYPDMSDEEIEKAKKKKLTPFNGEIDAISHIANLDLPAAITPRGANMDLPNEFQPEEAKPLSRIAAKRLVTNKLGRDLDAHESELISNYGDIFESDITNIVELILNPRQALKLVK</sequence>
<accession>A0ABQ6HEC6</accession>
<evidence type="ECO:0000313" key="2">
    <source>
        <dbReference type="EMBL" id="GLX86339.1"/>
    </source>
</evidence>
<comment type="caution">
    <text evidence="2">The sequence shown here is derived from an EMBL/GenBank/DDBJ whole genome shotgun (WGS) entry which is preliminary data.</text>
</comment>
<dbReference type="InterPro" id="IPR001584">
    <property type="entry name" value="Integrase_cat-core"/>
</dbReference>
<feature type="domain" description="Integrase catalytic" evidence="1">
    <location>
        <begin position="172"/>
        <end position="343"/>
    </location>
</feature>
<dbReference type="EMBL" id="BSSV01000006">
    <property type="protein sequence ID" value="GLX86339.1"/>
    <property type="molecule type" value="Genomic_DNA"/>
</dbReference>
<dbReference type="PANTHER" id="PTHR35004:SF7">
    <property type="entry name" value="INTEGRASE PROTEIN"/>
    <property type="match status" value="1"/>
</dbReference>
<dbReference type="Gene3D" id="3.30.420.10">
    <property type="entry name" value="Ribonuclease H-like superfamily/Ribonuclease H"/>
    <property type="match status" value="1"/>
</dbReference>
<name>A0ABQ6HEC6_9GAMM</name>